<keyword evidence="7" id="KW-1185">Reference proteome</keyword>
<dbReference type="GO" id="GO:0008168">
    <property type="term" value="F:methyltransferase activity"/>
    <property type="evidence" value="ECO:0007669"/>
    <property type="project" value="UniProtKB-KW"/>
</dbReference>
<dbReference type="AlphaFoldDB" id="A0ABD3ND26"/>
<keyword evidence="3" id="KW-0949">S-adenosyl-L-methionine</keyword>
<evidence type="ECO:0000313" key="6">
    <source>
        <dbReference type="EMBL" id="KAL3773928.1"/>
    </source>
</evidence>
<comment type="similarity">
    <text evidence="4">Belongs to the RNA methyltransferase RlmH family.</text>
</comment>
<comment type="caution">
    <text evidence="6">The sequence shown here is derived from an EMBL/GenBank/DDBJ whole genome shotgun (WGS) entry which is preliminary data.</text>
</comment>
<dbReference type="PANTHER" id="PTHR33603:SF1">
    <property type="entry name" value="RIBOSOMAL RNA LARGE SUBUNIT METHYLTRANSFERASE H"/>
    <property type="match status" value="1"/>
</dbReference>
<dbReference type="HAMAP" id="MF_00658">
    <property type="entry name" value="23SrRNA_methyltr_H"/>
    <property type="match status" value="1"/>
</dbReference>
<evidence type="ECO:0000256" key="5">
    <source>
        <dbReference type="SAM" id="SignalP"/>
    </source>
</evidence>
<evidence type="ECO:0000256" key="1">
    <source>
        <dbReference type="ARBA" id="ARBA00022603"/>
    </source>
</evidence>
<feature type="chain" id="PRO_5044763744" description="Ribosomal RNA large subunit methyltransferase H" evidence="5">
    <location>
        <begin position="17"/>
        <end position="201"/>
    </location>
</feature>
<dbReference type="Gene3D" id="3.40.1280.10">
    <property type="match status" value="1"/>
</dbReference>
<feature type="signal peptide" evidence="5">
    <location>
        <begin position="1"/>
        <end position="16"/>
    </location>
</feature>
<keyword evidence="1" id="KW-0489">Methyltransferase</keyword>
<dbReference type="Pfam" id="PF02590">
    <property type="entry name" value="SPOUT_MTase"/>
    <property type="match status" value="1"/>
</dbReference>
<accession>A0ABD3ND26</accession>
<evidence type="ECO:0000256" key="4">
    <source>
        <dbReference type="ARBA" id="ARBA00038303"/>
    </source>
</evidence>
<organism evidence="6 7">
    <name type="scientific">Cyclotella atomus</name>
    <dbReference type="NCBI Taxonomy" id="382360"/>
    <lineage>
        <taxon>Eukaryota</taxon>
        <taxon>Sar</taxon>
        <taxon>Stramenopiles</taxon>
        <taxon>Ochrophyta</taxon>
        <taxon>Bacillariophyta</taxon>
        <taxon>Coscinodiscophyceae</taxon>
        <taxon>Thalassiosirophycidae</taxon>
        <taxon>Stephanodiscales</taxon>
        <taxon>Stephanodiscaceae</taxon>
        <taxon>Cyclotella</taxon>
    </lineage>
</organism>
<evidence type="ECO:0000313" key="7">
    <source>
        <dbReference type="Proteomes" id="UP001530400"/>
    </source>
</evidence>
<dbReference type="Proteomes" id="UP001530400">
    <property type="component" value="Unassembled WGS sequence"/>
</dbReference>
<dbReference type="EMBL" id="JALLPJ020001215">
    <property type="protein sequence ID" value="KAL3773928.1"/>
    <property type="molecule type" value="Genomic_DNA"/>
</dbReference>
<keyword evidence="5" id="KW-0732">Signal</keyword>
<dbReference type="PANTHER" id="PTHR33603">
    <property type="entry name" value="METHYLTRANSFERASE"/>
    <property type="match status" value="1"/>
</dbReference>
<keyword evidence="2" id="KW-0808">Transferase</keyword>
<proteinExistence type="inferred from homology"/>
<dbReference type="GO" id="GO:0032259">
    <property type="term" value="P:methylation"/>
    <property type="evidence" value="ECO:0007669"/>
    <property type="project" value="UniProtKB-KW"/>
</dbReference>
<dbReference type="InterPro" id="IPR003742">
    <property type="entry name" value="RlmH-like"/>
</dbReference>
<evidence type="ECO:0008006" key="8">
    <source>
        <dbReference type="Google" id="ProtNLM"/>
    </source>
</evidence>
<dbReference type="CDD" id="cd18081">
    <property type="entry name" value="RlmH-like"/>
    <property type="match status" value="1"/>
</dbReference>
<reference evidence="6 7" key="1">
    <citation type="submission" date="2024-10" db="EMBL/GenBank/DDBJ databases">
        <title>Updated reference genomes for cyclostephanoid diatoms.</title>
        <authorList>
            <person name="Roberts W.R."/>
            <person name="Alverson A.J."/>
        </authorList>
    </citation>
    <scope>NUCLEOTIDE SEQUENCE [LARGE SCALE GENOMIC DNA]</scope>
    <source>
        <strain evidence="6 7">AJA010-31</strain>
    </source>
</reference>
<evidence type="ECO:0000256" key="3">
    <source>
        <dbReference type="ARBA" id="ARBA00022691"/>
    </source>
</evidence>
<name>A0ABD3ND26_9STRA</name>
<dbReference type="InterPro" id="IPR029026">
    <property type="entry name" value="tRNA_m1G_MTases_N"/>
</dbReference>
<dbReference type="InterPro" id="IPR029028">
    <property type="entry name" value="Alpha/beta_knot_MTases"/>
</dbReference>
<sequence length="201" mass="22871">MIRCIVLLTLVVHCGGLVLSSMSVFRCKSSFGDFTRQRHQRHHVTRRSTLSMGLEVKIRIVGRKSGGEKWLESSYSTYESRLKSTNLEVTTLWHKNNDELIKSIDSDSSKSHSVVLLDPLGKMCTSEKFSEDMYKWLEEGGSRLTFVIGGAEGLPEEIKSTYGRRMLSLSSLTFTHQFARILLMEQIYRASEIKKGSGYHK</sequence>
<dbReference type="SUPFAM" id="SSF75217">
    <property type="entry name" value="alpha/beta knot"/>
    <property type="match status" value="1"/>
</dbReference>
<gene>
    <name evidence="6" type="ORF">ACHAWO_004536</name>
</gene>
<evidence type="ECO:0000256" key="2">
    <source>
        <dbReference type="ARBA" id="ARBA00022679"/>
    </source>
</evidence>
<protein>
    <recommendedName>
        <fullName evidence="8">Ribosomal RNA large subunit methyltransferase H</fullName>
    </recommendedName>
</protein>